<protein>
    <recommendedName>
        <fullName evidence="4">pectinesterase</fullName>
        <ecNumber evidence="4">3.1.1.11</ecNumber>
    </recommendedName>
</protein>
<gene>
    <name evidence="13" type="ORF">M0R45_028545</name>
</gene>
<evidence type="ECO:0000256" key="5">
    <source>
        <dbReference type="ARBA" id="ARBA00022512"/>
    </source>
</evidence>
<evidence type="ECO:0000256" key="3">
    <source>
        <dbReference type="ARBA" id="ARBA00008891"/>
    </source>
</evidence>
<comment type="function">
    <text evidence="10">Acts in the modification of cell walls via demethylesterification of cell wall pectin.</text>
</comment>
<comment type="catalytic activity">
    <reaction evidence="9">
        <text>[(1-&gt;4)-alpha-D-galacturonosyl methyl ester](n) + n H2O = [(1-&gt;4)-alpha-D-galacturonosyl](n) + n methanol + n H(+)</text>
        <dbReference type="Rhea" id="RHEA:22380"/>
        <dbReference type="Rhea" id="RHEA-COMP:14570"/>
        <dbReference type="Rhea" id="RHEA-COMP:14573"/>
        <dbReference type="ChEBI" id="CHEBI:15377"/>
        <dbReference type="ChEBI" id="CHEBI:15378"/>
        <dbReference type="ChEBI" id="CHEBI:17790"/>
        <dbReference type="ChEBI" id="CHEBI:140522"/>
        <dbReference type="ChEBI" id="CHEBI:140523"/>
        <dbReference type="EC" id="3.1.1.11"/>
    </reaction>
</comment>
<keyword evidence="14" id="KW-1185">Reference proteome</keyword>
<keyword evidence="8" id="KW-0325">Glycoprotein</keyword>
<feature type="domain" description="Pectinesterase catalytic" evidence="12">
    <location>
        <begin position="37"/>
        <end position="321"/>
    </location>
</feature>
<evidence type="ECO:0000256" key="1">
    <source>
        <dbReference type="ARBA" id="ARBA00004191"/>
    </source>
</evidence>
<keyword evidence="5" id="KW-0134">Cell wall</keyword>
<dbReference type="InterPro" id="IPR011050">
    <property type="entry name" value="Pectin_lyase_fold/virulence"/>
</dbReference>
<keyword evidence="5" id="KW-0964">Secreted</keyword>
<evidence type="ECO:0000256" key="4">
    <source>
        <dbReference type="ARBA" id="ARBA00013229"/>
    </source>
</evidence>
<dbReference type="EMBL" id="JBEDUW010000006">
    <property type="protein sequence ID" value="KAK9919975.1"/>
    <property type="molecule type" value="Genomic_DNA"/>
</dbReference>
<evidence type="ECO:0000313" key="13">
    <source>
        <dbReference type="EMBL" id="KAK9919975.1"/>
    </source>
</evidence>
<dbReference type="PANTHER" id="PTHR31321:SF85">
    <property type="entry name" value="PECTINESTERASE CATALYTIC DOMAIN-CONTAINING PROTEIN"/>
    <property type="match status" value="1"/>
</dbReference>
<feature type="signal peptide" evidence="11">
    <location>
        <begin position="1"/>
        <end position="20"/>
    </location>
</feature>
<dbReference type="GO" id="GO:0042545">
    <property type="term" value="P:cell wall modification"/>
    <property type="evidence" value="ECO:0007669"/>
    <property type="project" value="InterPro"/>
</dbReference>
<comment type="caution">
    <text evidence="13">The sequence shown here is derived from an EMBL/GenBank/DDBJ whole genome shotgun (WGS) entry which is preliminary data.</text>
</comment>
<dbReference type="InterPro" id="IPR012334">
    <property type="entry name" value="Pectin_lyas_fold"/>
</dbReference>
<comment type="pathway">
    <text evidence="2">Glycan metabolism; pectin degradation; 2-dehydro-3-deoxy-D-gluconate from pectin: step 1/5.</text>
</comment>
<dbReference type="Pfam" id="PF01095">
    <property type="entry name" value="Pectinesterase"/>
    <property type="match status" value="1"/>
</dbReference>
<dbReference type="GO" id="GO:0045490">
    <property type="term" value="P:pectin catabolic process"/>
    <property type="evidence" value="ECO:0007669"/>
    <property type="project" value="TreeGrafter"/>
</dbReference>
<dbReference type="EC" id="3.1.1.11" evidence="4"/>
<proteinExistence type="inferred from homology"/>
<dbReference type="Gene3D" id="2.160.20.10">
    <property type="entry name" value="Single-stranded right-handed beta-helix, Pectin lyase-like"/>
    <property type="match status" value="1"/>
</dbReference>
<evidence type="ECO:0000259" key="12">
    <source>
        <dbReference type="Pfam" id="PF01095"/>
    </source>
</evidence>
<evidence type="ECO:0000256" key="6">
    <source>
        <dbReference type="ARBA" id="ARBA00022801"/>
    </source>
</evidence>
<dbReference type="FunFam" id="2.160.20.10:FF:000013">
    <property type="entry name" value="Pectinesterase"/>
    <property type="match status" value="1"/>
</dbReference>
<comment type="similarity">
    <text evidence="3">Belongs to the pectinesterase family.</text>
</comment>
<evidence type="ECO:0000256" key="10">
    <source>
        <dbReference type="ARBA" id="ARBA00057335"/>
    </source>
</evidence>
<reference evidence="13 14" key="1">
    <citation type="journal article" date="2023" name="G3 (Bethesda)">
        <title>A chromosome-length genome assembly and annotation of blackberry (Rubus argutus, cv. 'Hillquist').</title>
        <authorList>
            <person name="Bruna T."/>
            <person name="Aryal R."/>
            <person name="Dudchenko O."/>
            <person name="Sargent D.J."/>
            <person name="Mead D."/>
            <person name="Buti M."/>
            <person name="Cavallini A."/>
            <person name="Hytonen T."/>
            <person name="Andres J."/>
            <person name="Pham M."/>
            <person name="Weisz D."/>
            <person name="Mascagni F."/>
            <person name="Usai G."/>
            <person name="Natali L."/>
            <person name="Bassil N."/>
            <person name="Fernandez G.E."/>
            <person name="Lomsadze A."/>
            <person name="Armour M."/>
            <person name="Olukolu B."/>
            <person name="Poorten T."/>
            <person name="Britton C."/>
            <person name="Davik J."/>
            <person name="Ashrafi H."/>
            <person name="Aiden E.L."/>
            <person name="Borodovsky M."/>
            <person name="Worthington M."/>
        </authorList>
    </citation>
    <scope>NUCLEOTIDE SEQUENCE [LARGE SCALE GENOMIC DNA]</scope>
    <source>
        <strain evidence="13">PI 553951</strain>
    </source>
</reference>
<evidence type="ECO:0000256" key="11">
    <source>
        <dbReference type="SAM" id="SignalP"/>
    </source>
</evidence>
<comment type="subcellular location">
    <subcellularLocation>
        <location evidence="1">Secreted</location>
        <location evidence="1">Cell wall</location>
    </subcellularLocation>
</comment>
<evidence type="ECO:0000256" key="7">
    <source>
        <dbReference type="ARBA" id="ARBA00023085"/>
    </source>
</evidence>
<dbReference type="PANTHER" id="PTHR31321">
    <property type="entry name" value="ACYL-COA THIOESTER HYDROLASE YBHC-RELATED"/>
    <property type="match status" value="1"/>
</dbReference>
<name>A0AAW1W7L5_RUBAR</name>
<evidence type="ECO:0000256" key="8">
    <source>
        <dbReference type="ARBA" id="ARBA00023180"/>
    </source>
</evidence>
<dbReference type="GO" id="GO:0030599">
    <property type="term" value="F:pectinesterase activity"/>
    <property type="evidence" value="ECO:0007669"/>
    <property type="project" value="UniProtKB-EC"/>
</dbReference>
<evidence type="ECO:0000313" key="14">
    <source>
        <dbReference type="Proteomes" id="UP001457282"/>
    </source>
</evidence>
<evidence type="ECO:0000256" key="2">
    <source>
        <dbReference type="ARBA" id="ARBA00005184"/>
    </source>
</evidence>
<keyword evidence="6" id="KW-0378">Hydrolase</keyword>
<accession>A0AAW1W7L5</accession>
<evidence type="ECO:0000256" key="9">
    <source>
        <dbReference type="ARBA" id="ARBA00047928"/>
    </source>
</evidence>
<sequence length="331" mass="37277">MQTFISVTLALFVFFGALDARPYPVKYDLQEVASRTITVDEHGRGDFTSVQQAIDSIPSNNNEWICIHINFGVYVEKVEIPPDKPYIILEGDPNHDPVIEFGSDAGDVVKSPTFKLYADNFVARNIVFKNTYNRLLPPNEGHGRKVSQAPAAAIYGDKASFYRCSFLSVQDTLADTLGRHYFYDCYIEGLVDFIWGFGQSIYEKCRINSLGSGYITAQGRDGPNEPSGFVFKDCYISGSGPTMLGRSYRPYARVLFAGTYMENIIMPQGWEPWNSSQYDLITFSEVNCSGPGADLSYRVPWEKKLSAEEVNYFSNTTSFINQDGWLEKQPK</sequence>
<dbReference type="Proteomes" id="UP001457282">
    <property type="component" value="Unassembled WGS sequence"/>
</dbReference>
<dbReference type="SUPFAM" id="SSF51126">
    <property type="entry name" value="Pectin lyase-like"/>
    <property type="match status" value="1"/>
</dbReference>
<dbReference type="AlphaFoldDB" id="A0AAW1W7L5"/>
<organism evidence="13 14">
    <name type="scientific">Rubus argutus</name>
    <name type="common">Southern blackberry</name>
    <dbReference type="NCBI Taxonomy" id="59490"/>
    <lineage>
        <taxon>Eukaryota</taxon>
        <taxon>Viridiplantae</taxon>
        <taxon>Streptophyta</taxon>
        <taxon>Embryophyta</taxon>
        <taxon>Tracheophyta</taxon>
        <taxon>Spermatophyta</taxon>
        <taxon>Magnoliopsida</taxon>
        <taxon>eudicotyledons</taxon>
        <taxon>Gunneridae</taxon>
        <taxon>Pentapetalae</taxon>
        <taxon>rosids</taxon>
        <taxon>fabids</taxon>
        <taxon>Rosales</taxon>
        <taxon>Rosaceae</taxon>
        <taxon>Rosoideae</taxon>
        <taxon>Rosoideae incertae sedis</taxon>
        <taxon>Rubus</taxon>
    </lineage>
</organism>
<keyword evidence="7" id="KW-0063">Aspartyl esterase</keyword>
<dbReference type="InterPro" id="IPR000070">
    <property type="entry name" value="Pectinesterase_cat"/>
</dbReference>
<feature type="chain" id="PRO_5043766333" description="pectinesterase" evidence="11">
    <location>
        <begin position="21"/>
        <end position="331"/>
    </location>
</feature>
<keyword evidence="11" id="KW-0732">Signal</keyword>